<dbReference type="NCBIfam" id="TIGR00254">
    <property type="entry name" value="GGDEF"/>
    <property type="match status" value="1"/>
</dbReference>
<evidence type="ECO:0000259" key="3">
    <source>
        <dbReference type="PROSITE" id="PS50883"/>
    </source>
</evidence>
<evidence type="ECO:0000259" key="1">
    <source>
        <dbReference type="PROSITE" id="PS50112"/>
    </source>
</evidence>
<dbReference type="PANTHER" id="PTHR44757">
    <property type="entry name" value="DIGUANYLATE CYCLASE DGCP"/>
    <property type="match status" value="1"/>
</dbReference>
<dbReference type="InterPro" id="IPR001633">
    <property type="entry name" value="EAL_dom"/>
</dbReference>
<dbReference type="InterPro" id="IPR029787">
    <property type="entry name" value="Nucleotide_cyclase"/>
</dbReference>
<dbReference type="InterPro" id="IPR000160">
    <property type="entry name" value="GGDEF_dom"/>
</dbReference>
<dbReference type="PROSITE" id="PS50113">
    <property type="entry name" value="PAC"/>
    <property type="match status" value="1"/>
</dbReference>
<dbReference type="PROSITE" id="PS50887">
    <property type="entry name" value="GGDEF"/>
    <property type="match status" value="1"/>
</dbReference>
<protein>
    <submittedName>
        <fullName evidence="5">PAS domain S-box-containing protein/diguanylate cyclase (GGDEF) domain-containing protein</fullName>
    </submittedName>
</protein>
<dbReference type="EMBL" id="FUYJ01000007">
    <property type="protein sequence ID" value="SKB03510.1"/>
    <property type="molecule type" value="Genomic_DNA"/>
</dbReference>
<feature type="domain" description="PAS" evidence="1">
    <location>
        <begin position="147"/>
        <end position="211"/>
    </location>
</feature>
<dbReference type="Pfam" id="PF08448">
    <property type="entry name" value="PAS_4"/>
    <property type="match status" value="1"/>
</dbReference>
<dbReference type="InterPro" id="IPR035965">
    <property type="entry name" value="PAS-like_dom_sf"/>
</dbReference>
<dbReference type="SMART" id="SM00052">
    <property type="entry name" value="EAL"/>
    <property type="match status" value="1"/>
</dbReference>
<feature type="domain" description="EAL" evidence="3">
    <location>
        <begin position="448"/>
        <end position="700"/>
    </location>
</feature>
<organism evidence="5 6">
    <name type="scientific">Sporosarcina newyorkensis</name>
    <dbReference type="NCBI Taxonomy" id="759851"/>
    <lineage>
        <taxon>Bacteria</taxon>
        <taxon>Bacillati</taxon>
        <taxon>Bacillota</taxon>
        <taxon>Bacilli</taxon>
        <taxon>Bacillales</taxon>
        <taxon>Caryophanaceae</taxon>
        <taxon>Sporosarcina</taxon>
    </lineage>
</organism>
<keyword evidence="6" id="KW-1185">Reference proteome</keyword>
<sequence length="706" mass="80185">MQEFLNGMEKFIKPNSSKGLPKLLGDIAYTLEQAAIVSITDSRGTIQYANEKFEKLSKYPLKELIGANQRIVNSDYHDASFFKEMWATIGSGKTWRGDIRNQAKDGSYYWVDTTIVPFLNDKGKPYQYVSIRYDITARKLMEEEIRKNAELYEIITTNASDFIAIIDRDGKFQYLSPSFENLLGYSLDSLYSDTLYSILYKKDRQKVERKIAQFKGFQRKAIGLEYSMLDVKGGLHVMEAKINEVRGSIDYEDQLLVVMHDVTERVKSEEKIKHLVYNDQLTSLMNRNSFREQLALAFERAKTRKQVFALVHINIDRLRYANDLLGHEAGDYLLSMVGERLKKKTGPESLLARIAGDEFAFIVTGLSDETEIYNYAEEIRLYLEQPIQVGQQTYSLSISCGISMYPEHANQPSELVTKATLALGKVKTRGGSDSEMYEHGTSKMSLERILLENEMRKSIQQQHFYLEYQPKVFLGTGELTGVEVLVRWNHPDLGVIPPMKFIPLAEETKIIVSLGEWILREVCKQAAAEIESGEFCKFAVNVSTVQMKEEGFADSVLSILEEFQVPANMLELELTESSFMDTEGMKESIQKLRSIGITVAIDDFGTGYSTFSYIKELPADTLKIDMAFVRDILENENSQAIVKAIVTLADTAGLNVVAEGIELNEQAKMLYNLGCREGQGYYFGRPTTLLEAKKANYNSSEINKKM</sequence>
<dbReference type="Gene3D" id="3.30.450.20">
    <property type="entry name" value="PAS domain"/>
    <property type="match status" value="2"/>
</dbReference>
<evidence type="ECO:0000313" key="5">
    <source>
        <dbReference type="EMBL" id="SKB03510.1"/>
    </source>
</evidence>
<dbReference type="SMART" id="SM00091">
    <property type="entry name" value="PAS"/>
    <property type="match status" value="2"/>
</dbReference>
<accession>A0A1T4YP70</accession>
<dbReference type="Proteomes" id="UP000190042">
    <property type="component" value="Unassembled WGS sequence"/>
</dbReference>
<evidence type="ECO:0000259" key="4">
    <source>
        <dbReference type="PROSITE" id="PS50887"/>
    </source>
</evidence>
<dbReference type="Pfam" id="PF00563">
    <property type="entry name" value="EAL"/>
    <property type="match status" value="1"/>
</dbReference>
<dbReference type="NCBIfam" id="TIGR00229">
    <property type="entry name" value="sensory_box"/>
    <property type="match status" value="2"/>
</dbReference>
<dbReference type="InterPro" id="IPR000014">
    <property type="entry name" value="PAS"/>
</dbReference>
<dbReference type="SUPFAM" id="SSF55785">
    <property type="entry name" value="PYP-like sensor domain (PAS domain)"/>
    <property type="match status" value="2"/>
</dbReference>
<dbReference type="InterPro" id="IPR035919">
    <property type="entry name" value="EAL_sf"/>
</dbReference>
<dbReference type="PROSITE" id="PS50883">
    <property type="entry name" value="EAL"/>
    <property type="match status" value="1"/>
</dbReference>
<dbReference type="SMART" id="SM00086">
    <property type="entry name" value="PAC"/>
    <property type="match status" value="2"/>
</dbReference>
<feature type="domain" description="GGDEF" evidence="4">
    <location>
        <begin position="306"/>
        <end position="439"/>
    </location>
</feature>
<dbReference type="InterPro" id="IPR001610">
    <property type="entry name" value="PAC"/>
</dbReference>
<dbReference type="SUPFAM" id="SSF55073">
    <property type="entry name" value="Nucleotide cyclase"/>
    <property type="match status" value="1"/>
</dbReference>
<dbReference type="Pfam" id="PF13426">
    <property type="entry name" value="PAS_9"/>
    <property type="match status" value="1"/>
</dbReference>
<dbReference type="Pfam" id="PF00990">
    <property type="entry name" value="GGDEF"/>
    <property type="match status" value="1"/>
</dbReference>
<dbReference type="CDD" id="cd01949">
    <property type="entry name" value="GGDEF"/>
    <property type="match status" value="1"/>
</dbReference>
<dbReference type="PANTHER" id="PTHR44757:SF2">
    <property type="entry name" value="BIOFILM ARCHITECTURE MAINTENANCE PROTEIN MBAA"/>
    <property type="match status" value="1"/>
</dbReference>
<name>A0A1T4YP70_9BACL</name>
<dbReference type="SMART" id="SM00267">
    <property type="entry name" value="GGDEF"/>
    <property type="match status" value="1"/>
</dbReference>
<dbReference type="CDD" id="cd01948">
    <property type="entry name" value="EAL"/>
    <property type="match status" value="1"/>
</dbReference>
<dbReference type="InterPro" id="IPR013656">
    <property type="entry name" value="PAS_4"/>
</dbReference>
<dbReference type="InterPro" id="IPR043128">
    <property type="entry name" value="Rev_trsase/Diguanyl_cyclase"/>
</dbReference>
<dbReference type="CDD" id="cd00130">
    <property type="entry name" value="PAS"/>
    <property type="match status" value="2"/>
</dbReference>
<evidence type="ECO:0000259" key="2">
    <source>
        <dbReference type="PROSITE" id="PS50113"/>
    </source>
</evidence>
<dbReference type="PROSITE" id="PS50112">
    <property type="entry name" value="PAS"/>
    <property type="match status" value="1"/>
</dbReference>
<reference evidence="6" key="1">
    <citation type="submission" date="2017-02" db="EMBL/GenBank/DDBJ databases">
        <authorList>
            <person name="Varghese N."/>
            <person name="Submissions S."/>
        </authorList>
    </citation>
    <scope>NUCLEOTIDE SEQUENCE [LARGE SCALE GENOMIC DNA]</scope>
    <source>
        <strain evidence="6">DSM 23966</strain>
    </source>
</reference>
<gene>
    <name evidence="5" type="ORF">SAMN04244570_3199</name>
</gene>
<dbReference type="SUPFAM" id="SSF141868">
    <property type="entry name" value="EAL domain-like"/>
    <property type="match status" value="1"/>
</dbReference>
<feature type="domain" description="PAC" evidence="2">
    <location>
        <begin position="95"/>
        <end position="147"/>
    </location>
</feature>
<dbReference type="InterPro" id="IPR052155">
    <property type="entry name" value="Biofilm_reg_signaling"/>
</dbReference>
<dbReference type="InterPro" id="IPR000700">
    <property type="entry name" value="PAS-assoc_C"/>
</dbReference>
<dbReference type="Gene3D" id="3.30.70.270">
    <property type="match status" value="1"/>
</dbReference>
<dbReference type="Gene3D" id="3.20.20.450">
    <property type="entry name" value="EAL domain"/>
    <property type="match status" value="1"/>
</dbReference>
<proteinExistence type="predicted"/>
<evidence type="ECO:0000313" key="6">
    <source>
        <dbReference type="Proteomes" id="UP000190042"/>
    </source>
</evidence>
<dbReference type="AlphaFoldDB" id="A0A1T4YP70"/>